<evidence type="ECO:0000313" key="5">
    <source>
        <dbReference type="Proteomes" id="UP000676169"/>
    </source>
</evidence>
<evidence type="ECO:0000256" key="1">
    <source>
        <dbReference type="ARBA" id="ARBA00005291"/>
    </source>
</evidence>
<dbReference type="KEGG" id="lamb:KBB96_03835"/>
<dbReference type="PANTHER" id="PTHR21017">
    <property type="entry name" value="NIPSNAP-RELATED"/>
    <property type="match status" value="1"/>
</dbReference>
<dbReference type="Proteomes" id="UP000676169">
    <property type="component" value="Chromosome"/>
</dbReference>
<feature type="signal peptide" evidence="2">
    <location>
        <begin position="1"/>
        <end position="21"/>
    </location>
</feature>
<proteinExistence type="inferred from homology"/>
<dbReference type="EMBL" id="CP073100">
    <property type="protein sequence ID" value="QUE52023.1"/>
    <property type="molecule type" value="Genomic_DNA"/>
</dbReference>
<evidence type="ECO:0000259" key="3">
    <source>
        <dbReference type="Pfam" id="PF07978"/>
    </source>
</evidence>
<reference evidence="4" key="1">
    <citation type="submission" date="2021-04" db="EMBL/GenBank/DDBJ databases">
        <title>Luteolibacter sp. 32A isolated from the skin of an Anderson's salamander (Ambystoma andersonii).</title>
        <authorList>
            <person name="Spergser J."/>
            <person name="Busse H.-J."/>
        </authorList>
    </citation>
    <scope>NUCLEOTIDE SEQUENCE</scope>
    <source>
        <strain evidence="4">32A</strain>
    </source>
</reference>
<feature type="domain" description="NIPSNAP" evidence="3">
    <location>
        <begin position="32"/>
        <end position="133"/>
    </location>
</feature>
<dbReference type="InterPro" id="IPR011008">
    <property type="entry name" value="Dimeric_a/b-barrel"/>
</dbReference>
<keyword evidence="5" id="KW-1185">Reference proteome</keyword>
<evidence type="ECO:0000256" key="2">
    <source>
        <dbReference type="SAM" id="SignalP"/>
    </source>
</evidence>
<keyword evidence="2" id="KW-0732">Signal</keyword>
<comment type="similarity">
    <text evidence="1">Belongs to the NipSnap family.</text>
</comment>
<dbReference type="InterPro" id="IPR012577">
    <property type="entry name" value="NIPSNAP"/>
</dbReference>
<dbReference type="RefSeq" id="WP_211632477.1">
    <property type="nucleotide sequence ID" value="NZ_CP073100.1"/>
</dbReference>
<accession>A0A975J0Z3</accession>
<feature type="domain" description="NIPSNAP" evidence="3">
    <location>
        <begin position="151"/>
        <end position="236"/>
    </location>
</feature>
<feature type="chain" id="PRO_5037386824" evidence="2">
    <location>
        <begin position="22"/>
        <end position="263"/>
    </location>
</feature>
<evidence type="ECO:0000313" key="4">
    <source>
        <dbReference type="EMBL" id="QUE52023.1"/>
    </source>
</evidence>
<name>A0A975J0Z3_9BACT</name>
<protein>
    <submittedName>
        <fullName evidence="4">NIPSNAP family protein</fullName>
    </submittedName>
</protein>
<organism evidence="4 5">
    <name type="scientific">Luteolibacter ambystomatis</name>
    <dbReference type="NCBI Taxonomy" id="2824561"/>
    <lineage>
        <taxon>Bacteria</taxon>
        <taxon>Pseudomonadati</taxon>
        <taxon>Verrucomicrobiota</taxon>
        <taxon>Verrucomicrobiia</taxon>
        <taxon>Verrucomicrobiales</taxon>
        <taxon>Verrucomicrobiaceae</taxon>
        <taxon>Luteolibacter</taxon>
    </lineage>
</organism>
<dbReference type="AlphaFoldDB" id="A0A975J0Z3"/>
<gene>
    <name evidence="4" type="ORF">KBB96_03835</name>
</gene>
<dbReference type="Gene3D" id="3.30.70.100">
    <property type="match status" value="2"/>
</dbReference>
<dbReference type="InterPro" id="IPR051557">
    <property type="entry name" value="NipSnap_domain"/>
</dbReference>
<dbReference type="Pfam" id="PF07978">
    <property type="entry name" value="NIPSNAP"/>
    <property type="match status" value="2"/>
</dbReference>
<dbReference type="SUPFAM" id="SSF54909">
    <property type="entry name" value="Dimeric alpha+beta barrel"/>
    <property type="match status" value="2"/>
</dbReference>
<dbReference type="PANTHER" id="PTHR21017:SF17">
    <property type="entry name" value="PROTEIN NIPSNAP"/>
    <property type="match status" value="1"/>
</dbReference>
<sequence>MLRSLCLHAMALLTGASIAAAEEPAKPASRLYELRTYHAEPGKLDALNARFRDHTLALFTKHGMTNVGYWTPKDNPDNLLIYLLSFPDKESRDKAWKEFGADPDWKAAQTASEANGKLVGKIESRLLTPTDFSSEPKGIPKPTGKESAHLFELRTYTATPNNLPLLLKRFREHTVKLFERHGITNFLYTTPASGDPGADNTLVYLIQHASADTQVKSWADFRADPEWVKVKADSEKAGGGSLTVLPDGVKSVLLVPTDYSPVK</sequence>